<comment type="subcellular location">
    <subcellularLocation>
        <location evidence="9">Cell membrane</location>
        <topology evidence="9">Multi-pass membrane protein</topology>
    </subcellularLocation>
    <subcellularLocation>
        <location evidence="1">Membrane</location>
        <topology evidence="1">Multi-pass membrane protein</topology>
    </subcellularLocation>
</comment>
<dbReference type="InterPro" id="IPR000644">
    <property type="entry name" value="CBS_dom"/>
</dbReference>
<accession>A0A6M0K586</accession>
<evidence type="ECO:0000256" key="4">
    <source>
        <dbReference type="ARBA" id="ARBA00022692"/>
    </source>
</evidence>
<keyword evidence="5 9" id="KW-0460">Magnesium</keyword>
<dbReference type="NCBIfam" id="TIGR00400">
    <property type="entry name" value="mgtE"/>
    <property type="match status" value="1"/>
</dbReference>
<dbReference type="Gene3D" id="1.25.60.10">
    <property type="entry name" value="MgtE N-terminal domain-like"/>
    <property type="match status" value="1"/>
</dbReference>
<dbReference type="PROSITE" id="PS51371">
    <property type="entry name" value="CBS"/>
    <property type="match status" value="1"/>
</dbReference>
<dbReference type="GO" id="GO:0005886">
    <property type="term" value="C:plasma membrane"/>
    <property type="evidence" value="ECO:0007669"/>
    <property type="project" value="UniProtKB-SubCell"/>
</dbReference>
<dbReference type="Gene3D" id="1.10.357.20">
    <property type="entry name" value="SLC41 divalent cation transporters, integral membrane domain"/>
    <property type="match status" value="1"/>
</dbReference>
<feature type="transmembrane region" description="Helical" evidence="9">
    <location>
        <begin position="364"/>
        <end position="386"/>
    </location>
</feature>
<dbReference type="SMART" id="SM00924">
    <property type="entry name" value="MgtE_N"/>
    <property type="match status" value="1"/>
</dbReference>
<keyword evidence="9" id="KW-0479">Metal-binding</keyword>
<comment type="similarity">
    <text evidence="2 9">Belongs to the SLC41A transporter family.</text>
</comment>
<dbReference type="InterPro" id="IPR006669">
    <property type="entry name" value="MgtE_transporter"/>
</dbReference>
<dbReference type="InterPro" id="IPR038076">
    <property type="entry name" value="MgtE_N_sf"/>
</dbReference>
<evidence type="ECO:0000256" key="7">
    <source>
        <dbReference type="ARBA" id="ARBA00023136"/>
    </source>
</evidence>
<protein>
    <recommendedName>
        <fullName evidence="9">Magnesium transporter MgtE</fullName>
    </recommendedName>
</protein>
<evidence type="ECO:0000256" key="8">
    <source>
        <dbReference type="PROSITE-ProRule" id="PRU00703"/>
    </source>
</evidence>
<dbReference type="InterPro" id="IPR036739">
    <property type="entry name" value="SLC41_membr_dom_sf"/>
</dbReference>
<dbReference type="Pfam" id="PF01769">
    <property type="entry name" value="MgtE"/>
    <property type="match status" value="1"/>
</dbReference>
<comment type="caution">
    <text evidence="11">The sequence shown here is derived from an EMBL/GenBank/DDBJ whole genome shotgun (WGS) entry which is preliminary data.</text>
</comment>
<evidence type="ECO:0000256" key="2">
    <source>
        <dbReference type="ARBA" id="ARBA00009749"/>
    </source>
</evidence>
<keyword evidence="12" id="KW-1185">Reference proteome</keyword>
<sequence>MDSTTAQQLALAELVELAQSDLAQGWTERLASALAELHPAEVAGLLEGMPPEPRRATWELVPEDQRGEVLAYVHDEARATLIDEMQPEELVEAAEQMDDEDLAEVLDVLPADLTETVLTALEEDHRRRIEAVLSYPEGTAGRLMSTDVISVRADVTLAVVLRWLRLHLRLPPHTDALMVVGDDGRYLGKLDMGTVVTGDPDSLVADVMEPAAELARAEATESELAALFERRDLISVAVLDAEDRLLGRITIDDVVDVIREEADRRLLKSAGLEEEEDLFAPVIPSARRRGVWLGINLVTVFLAAWVIGRFEDALEKIVALAVLMPVVASMGGIAGSQTLTLTIRGLALNQIADANLRWLLLKELGVGALNGLVWAALVALVAWLWFQSTGLAMVIAVAMMLNLLAAAFSGIAVPIILHRLGIDPALSGAVILTTVTDVVGFLSFLGLASLFLL</sequence>
<proteinExistence type="inferred from homology"/>
<dbReference type="SUPFAM" id="SSF54631">
    <property type="entry name" value="CBS-domain pair"/>
    <property type="match status" value="1"/>
</dbReference>
<dbReference type="PANTHER" id="PTHR43773">
    <property type="entry name" value="MAGNESIUM TRANSPORTER MGTE"/>
    <property type="match status" value="1"/>
</dbReference>
<dbReference type="EMBL" id="JAAIJQ010000099">
    <property type="protein sequence ID" value="NEV64589.1"/>
    <property type="molecule type" value="Genomic_DNA"/>
</dbReference>
<dbReference type="InterPro" id="IPR006667">
    <property type="entry name" value="SLC41_membr_dom"/>
</dbReference>
<feature type="transmembrane region" description="Helical" evidence="9">
    <location>
        <begin position="320"/>
        <end position="343"/>
    </location>
</feature>
<dbReference type="RefSeq" id="WP_164455475.1">
    <property type="nucleotide sequence ID" value="NZ_JAAIJQ010000099.1"/>
</dbReference>
<dbReference type="InterPro" id="IPR046342">
    <property type="entry name" value="CBS_dom_sf"/>
</dbReference>
<evidence type="ECO:0000256" key="3">
    <source>
        <dbReference type="ARBA" id="ARBA00022448"/>
    </source>
</evidence>
<dbReference type="PANTHER" id="PTHR43773:SF1">
    <property type="entry name" value="MAGNESIUM TRANSPORTER MGTE"/>
    <property type="match status" value="1"/>
</dbReference>
<dbReference type="Proteomes" id="UP000483379">
    <property type="component" value="Unassembled WGS sequence"/>
</dbReference>
<dbReference type="GO" id="GO:0046872">
    <property type="term" value="F:metal ion binding"/>
    <property type="evidence" value="ECO:0007669"/>
    <property type="project" value="UniProtKB-KW"/>
</dbReference>
<feature type="transmembrane region" description="Helical" evidence="9">
    <location>
        <begin position="392"/>
        <end position="417"/>
    </location>
</feature>
<dbReference type="Gene3D" id="3.10.580.10">
    <property type="entry name" value="CBS-domain"/>
    <property type="match status" value="1"/>
</dbReference>
<comment type="function">
    <text evidence="9">Acts as a magnesium transporter.</text>
</comment>
<comment type="subunit">
    <text evidence="9">Homodimer.</text>
</comment>
<evidence type="ECO:0000256" key="5">
    <source>
        <dbReference type="ARBA" id="ARBA00022842"/>
    </source>
</evidence>
<keyword evidence="7 9" id="KW-0472">Membrane</keyword>
<keyword evidence="3 9" id="KW-0813">Transport</keyword>
<reference evidence="11 12" key="1">
    <citation type="submission" date="2020-02" db="EMBL/GenBank/DDBJ databases">
        <title>Genome sequences of Thiorhodococcus mannitoliphagus and Thiorhodococcus minor, purple sulfur photosynthetic bacteria in the gammaproteobacterial family, Chromatiaceae.</title>
        <authorList>
            <person name="Aviles F.A."/>
            <person name="Meyer T.E."/>
            <person name="Kyndt J.A."/>
        </authorList>
    </citation>
    <scope>NUCLEOTIDE SEQUENCE [LARGE SCALE GENOMIC DNA]</scope>
    <source>
        <strain evidence="11 12">DSM 11518</strain>
    </source>
</reference>
<evidence type="ECO:0000256" key="1">
    <source>
        <dbReference type="ARBA" id="ARBA00004141"/>
    </source>
</evidence>
<feature type="domain" description="CBS" evidence="10">
    <location>
        <begin position="208"/>
        <end position="264"/>
    </location>
</feature>
<evidence type="ECO:0000256" key="9">
    <source>
        <dbReference type="RuleBase" id="RU362011"/>
    </source>
</evidence>
<dbReference type="SUPFAM" id="SSF161093">
    <property type="entry name" value="MgtE membrane domain-like"/>
    <property type="match status" value="1"/>
</dbReference>
<evidence type="ECO:0000313" key="12">
    <source>
        <dbReference type="Proteomes" id="UP000483379"/>
    </source>
</evidence>
<feature type="transmembrane region" description="Helical" evidence="9">
    <location>
        <begin position="429"/>
        <end position="452"/>
    </location>
</feature>
<keyword evidence="4 9" id="KW-0812">Transmembrane</keyword>
<keyword evidence="6 9" id="KW-1133">Transmembrane helix</keyword>
<dbReference type="CDD" id="cd04606">
    <property type="entry name" value="CBS_pair_Mg_transporter"/>
    <property type="match status" value="1"/>
</dbReference>
<keyword evidence="9" id="KW-1003">Cell membrane</keyword>
<dbReference type="Pfam" id="PF00571">
    <property type="entry name" value="CBS"/>
    <property type="match status" value="1"/>
</dbReference>
<dbReference type="InterPro" id="IPR006668">
    <property type="entry name" value="Mg_transptr_MgtE_intracell_dom"/>
</dbReference>
<evidence type="ECO:0000313" key="11">
    <source>
        <dbReference type="EMBL" id="NEV64589.1"/>
    </source>
</evidence>
<evidence type="ECO:0000256" key="6">
    <source>
        <dbReference type="ARBA" id="ARBA00022989"/>
    </source>
</evidence>
<organism evidence="11 12">
    <name type="scientific">Thiorhodococcus minor</name>
    <dbReference type="NCBI Taxonomy" id="57489"/>
    <lineage>
        <taxon>Bacteria</taxon>
        <taxon>Pseudomonadati</taxon>
        <taxon>Pseudomonadota</taxon>
        <taxon>Gammaproteobacteria</taxon>
        <taxon>Chromatiales</taxon>
        <taxon>Chromatiaceae</taxon>
        <taxon>Thiorhodococcus</taxon>
    </lineage>
</organism>
<dbReference type="Pfam" id="PF03448">
    <property type="entry name" value="MgtE_N"/>
    <property type="match status" value="1"/>
</dbReference>
<evidence type="ECO:0000259" key="10">
    <source>
        <dbReference type="PROSITE" id="PS51371"/>
    </source>
</evidence>
<name>A0A6M0K586_9GAMM</name>
<feature type="transmembrane region" description="Helical" evidence="9">
    <location>
        <begin position="290"/>
        <end position="308"/>
    </location>
</feature>
<gene>
    <name evidence="11" type="primary">mgtE</name>
    <name evidence="11" type="ORF">G3446_22425</name>
</gene>
<keyword evidence="8" id="KW-0129">CBS domain</keyword>
<dbReference type="SUPFAM" id="SSF158791">
    <property type="entry name" value="MgtE N-terminal domain-like"/>
    <property type="match status" value="1"/>
</dbReference>
<dbReference type="AlphaFoldDB" id="A0A6M0K586"/>
<dbReference type="GO" id="GO:0015095">
    <property type="term" value="F:magnesium ion transmembrane transporter activity"/>
    <property type="evidence" value="ECO:0007669"/>
    <property type="project" value="UniProtKB-UniRule"/>
</dbReference>